<gene>
    <name evidence="4" type="ORF">SAMN05216243_2718</name>
</gene>
<dbReference type="AlphaFoldDB" id="A0A1G9AUN4"/>
<evidence type="ECO:0000256" key="2">
    <source>
        <dbReference type="ARBA" id="ARBA00023315"/>
    </source>
</evidence>
<dbReference type="InterPro" id="IPR016181">
    <property type="entry name" value="Acyl_CoA_acyltransferase"/>
</dbReference>
<protein>
    <submittedName>
        <fullName evidence="4">N-acetylglutamate synthase, GNAT family</fullName>
    </submittedName>
</protein>
<organism evidence="4 5">
    <name type="scientific">Sediminibacillus albus</name>
    <dbReference type="NCBI Taxonomy" id="407036"/>
    <lineage>
        <taxon>Bacteria</taxon>
        <taxon>Bacillati</taxon>
        <taxon>Bacillota</taxon>
        <taxon>Bacilli</taxon>
        <taxon>Bacillales</taxon>
        <taxon>Bacillaceae</taxon>
        <taxon>Sediminibacillus</taxon>
    </lineage>
</organism>
<dbReference type="InterPro" id="IPR050832">
    <property type="entry name" value="Bact_Acetyltransf"/>
</dbReference>
<evidence type="ECO:0000313" key="5">
    <source>
        <dbReference type="Proteomes" id="UP000198694"/>
    </source>
</evidence>
<dbReference type="PANTHER" id="PTHR43877">
    <property type="entry name" value="AMINOALKYLPHOSPHONATE N-ACETYLTRANSFERASE-RELATED-RELATED"/>
    <property type="match status" value="1"/>
</dbReference>
<dbReference type="STRING" id="407036.SAMN05216243_2718"/>
<reference evidence="4 5" key="1">
    <citation type="submission" date="2016-10" db="EMBL/GenBank/DDBJ databases">
        <authorList>
            <person name="de Groot N.N."/>
        </authorList>
    </citation>
    <scope>NUCLEOTIDE SEQUENCE [LARGE SCALE GENOMIC DNA]</scope>
    <source>
        <strain evidence="4 5">CGMCC 1.6502</strain>
    </source>
</reference>
<dbReference type="PROSITE" id="PS51186">
    <property type="entry name" value="GNAT"/>
    <property type="match status" value="1"/>
</dbReference>
<dbReference type="GO" id="GO:0016747">
    <property type="term" value="F:acyltransferase activity, transferring groups other than amino-acyl groups"/>
    <property type="evidence" value="ECO:0007669"/>
    <property type="project" value="InterPro"/>
</dbReference>
<dbReference type="EMBL" id="FNFL01000004">
    <property type="protein sequence ID" value="SDK30624.1"/>
    <property type="molecule type" value="Genomic_DNA"/>
</dbReference>
<dbReference type="Proteomes" id="UP000198694">
    <property type="component" value="Unassembled WGS sequence"/>
</dbReference>
<keyword evidence="1" id="KW-0808">Transferase</keyword>
<accession>A0A1G9AUN4</accession>
<evidence type="ECO:0000313" key="4">
    <source>
        <dbReference type="EMBL" id="SDK30624.1"/>
    </source>
</evidence>
<keyword evidence="5" id="KW-1185">Reference proteome</keyword>
<sequence length="168" mass="19238">MIRLAEKADLNRIMEIVKASVKVMNEQGNFQWSEDYPLESHYLSDMENGELYVIIQSGLIAGTAAISEKEHDEYPLINWRSSQKALTIKRVAIDPICRGKGMASALYQYAEKVAREKKLNYLKTDTFAKNMAAQKLFRANGYHYVQARPVQEKADSLYYYDKLLASSN</sequence>
<dbReference type="RefSeq" id="WP_093215199.1">
    <property type="nucleotide sequence ID" value="NZ_FNFL01000004.1"/>
</dbReference>
<dbReference type="PANTHER" id="PTHR43877:SF2">
    <property type="entry name" value="AMINOALKYLPHOSPHONATE N-ACETYLTRANSFERASE-RELATED"/>
    <property type="match status" value="1"/>
</dbReference>
<dbReference type="CDD" id="cd04301">
    <property type="entry name" value="NAT_SF"/>
    <property type="match status" value="1"/>
</dbReference>
<keyword evidence="2" id="KW-0012">Acyltransferase</keyword>
<dbReference type="SUPFAM" id="SSF55729">
    <property type="entry name" value="Acyl-CoA N-acyltransferases (Nat)"/>
    <property type="match status" value="1"/>
</dbReference>
<evidence type="ECO:0000256" key="1">
    <source>
        <dbReference type="ARBA" id="ARBA00022679"/>
    </source>
</evidence>
<evidence type="ECO:0000259" key="3">
    <source>
        <dbReference type="PROSITE" id="PS51186"/>
    </source>
</evidence>
<dbReference type="InterPro" id="IPR000182">
    <property type="entry name" value="GNAT_dom"/>
</dbReference>
<proteinExistence type="predicted"/>
<dbReference type="Gene3D" id="3.40.630.30">
    <property type="match status" value="1"/>
</dbReference>
<dbReference type="Pfam" id="PF00583">
    <property type="entry name" value="Acetyltransf_1"/>
    <property type="match status" value="1"/>
</dbReference>
<feature type="domain" description="N-acetyltransferase" evidence="3">
    <location>
        <begin position="1"/>
        <end position="165"/>
    </location>
</feature>
<name>A0A1G9AUN4_9BACI</name>
<dbReference type="OrthoDB" id="9796381at2"/>